<dbReference type="AlphaFoldDB" id="A0A5Q4BPZ2"/>
<accession>A0A5Q4BPZ2</accession>
<evidence type="ECO:0000313" key="2">
    <source>
        <dbReference type="Proteomes" id="UP000326340"/>
    </source>
</evidence>
<dbReference type="EMBL" id="PUHP01000578">
    <property type="protein sequence ID" value="TQN69072.1"/>
    <property type="molecule type" value="Genomic_DNA"/>
</dbReference>
<proteinExistence type="predicted"/>
<protein>
    <submittedName>
        <fullName evidence="1">Uncharacterized protein</fullName>
    </submittedName>
</protein>
<reference evidence="1 2" key="1">
    <citation type="journal article" date="2019" name="Sci. Rep.">
        <title>Colletotrichum shisoi sp. nov., an anthracnose pathogen of Perilla frutescens in Japan: molecular phylogenetic, morphological and genomic evidence.</title>
        <authorList>
            <person name="Gan P."/>
            <person name="Tsushima A."/>
            <person name="Hiroyama R."/>
            <person name="Narusaka M."/>
            <person name="Takano Y."/>
            <person name="Narusaka Y."/>
            <person name="Kawaradani M."/>
            <person name="Damm U."/>
            <person name="Shirasu K."/>
        </authorList>
    </citation>
    <scope>NUCLEOTIDE SEQUENCE [LARGE SCALE GENOMIC DNA]</scope>
    <source>
        <strain evidence="1 2">PG-2018a</strain>
    </source>
</reference>
<name>A0A5Q4BPZ2_9PEZI</name>
<comment type="caution">
    <text evidence="1">The sequence shown here is derived from an EMBL/GenBank/DDBJ whole genome shotgun (WGS) entry which is preliminary data.</text>
</comment>
<keyword evidence="2" id="KW-1185">Reference proteome</keyword>
<dbReference type="Proteomes" id="UP000326340">
    <property type="component" value="Unassembled WGS sequence"/>
</dbReference>
<sequence length="126" mass="13966">MVPYATLTCEATEQSWLKYRILLCRTAPPTYLGRYIKAPSNADSSGNQSAAWMTGHGTRIRRTRAYCAAACAHRKDGFAPPTLSWVGKDACRVPKGQFRGLRLSPLPIFLHTYLHYLPKVGSPGNL</sequence>
<gene>
    <name evidence="1" type="ORF">CSHISOI_06395</name>
</gene>
<evidence type="ECO:0000313" key="1">
    <source>
        <dbReference type="EMBL" id="TQN69072.1"/>
    </source>
</evidence>
<organism evidence="1 2">
    <name type="scientific">Colletotrichum shisoi</name>
    <dbReference type="NCBI Taxonomy" id="2078593"/>
    <lineage>
        <taxon>Eukaryota</taxon>
        <taxon>Fungi</taxon>
        <taxon>Dikarya</taxon>
        <taxon>Ascomycota</taxon>
        <taxon>Pezizomycotina</taxon>
        <taxon>Sordariomycetes</taxon>
        <taxon>Hypocreomycetidae</taxon>
        <taxon>Glomerellales</taxon>
        <taxon>Glomerellaceae</taxon>
        <taxon>Colletotrichum</taxon>
        <taxon>Colletotrichum destructivum species complex</taxon>
    </lineage>
</organism>